<dbReference type="Proteomes" id="UP000032266">
    <property type="component" value="Chromosome"/>
</dbReference>
<dbReference type="STRING" id="1445510.YC6258_01164"/>
<organism evidence="1 2">
    <name type="scientific">Gynuella sunshinyii YC6258</name>
    <dbReference type="NCBI Taxonomy" id="1445510"/>
    <lineage>
        <taxon>Bacteria</taxon>
        <taxon>Pseudomonadati</taxon>
        <taxon>Pseudomonadota</taxon>
        <taxon>Gammaproteobacteria</taxon>
        <taxon>Oceanospirillales</taxon>
        <taxon>Saccharospirillaceae</taxon>
        <taxon>Gynuella</taxon>
    </lineage>
</organism>
<proteinExistence type="predicted"/>
<evidence type="ECO:0000313" key="1">
    <source>
        <dbReference type="EMBL" id="AJQ93212.1"/>
    </source>
</evidence>
<evidence type="ECO:0000313" key="2">
    <source>
        <dbReference type="Proteomes" id="UP000032266"/>
    </source>
</evidence>
<dbReference type="HOGENOM" id="CLU_3080403_0_0_6"/>
<gene>
    <name evidence="1" type="ORF">YC6258_01164</name>
</gene>
<protein>
    <submittedName>
        <fullName evidence="1">Uncharacterized protein</fullName>
    </submittedName>
</protein>
<name>A0A0C5VF93_9GAMM</name>
<dbReference type="EMBL" id="CP007142">
    <property type="protein sequence ID" value="AJQ93212.1"/>
    <property type="molecule type" value="Genomic_DNA"/>
</dbReference>
<reference evidence="1 2" key="1">
    <citation type="submission" date="2014-01" db="EMBL/GenBank/DDBJ databases">
        <title>Full genme sequencing of cellulolytic bacterium Gynuella sunshinyii YC6258T gen. nov., sp. nov.</title>
        <authorList>
            <person name="Khan H."/>
            <person name="Chung E.J."/>
            <person name="Chung Y.R."/>
        </authorList>
    </citation>
    <scope>NUCLEOTIDE SEQUENCE [LARGE SCALE GENOMIC DNA]</scope>
    <source>
        <strain evidence="1 2">YC6258</strain>
    </source>
</reference>
<sequence length="52" mass="6197">MDIFVFMRSYHFDHLVLNMTEVQTYPFLTSINRSLCRNDQCNKNLKNQSVSP</sequence>
<dbReference type="AlphaFoldDB" id="A0A0C5VF93"/>
<dbReference type="KEGG" id="gsn:YC6258_01164"/>
<accession>A0A0C5VF93</accession>
<keyword evidence="2" id="KW-1185">Reference proteome</keyword>